<dbReference type="RefSeq" id="WP_002593636.1">
    <property type="nucleotide sequence ID" value="NZ_KB850979.1"/>
</dbReference>
<organism evidence="1 2">
    <name type="scientific">[Clostridium] clostridioforme 90A8</name>
    <dbReference type="NCBI Taxonomy" id="999408"/>
    <lineage>
        <taxon>Bacteria</taxon>
        <taxon>Bacillati</taxon>
        <taxon>Bacillota</taxon>
        <taxon>Clostridia</taxon>
        <taxon>Lachnospirales</taxon>
        <taxon>Lachnospiraceae</taxon>
        <taxon>Enterocloster</taxon>
    </lineage>
</organism>
<protein>
    <submittedName>
        <fullName evidence="1">Uncharacterized protein</fullName>
    </submittedName>
</protein>
<gene>
    <name evidence="1" type="ORF">HMPREF1090_03524</name>
</gene>
<dbReference type="EMBL" id="AGYR01000039">
    <property type="protein sequence ID" value="ENZ12398.1"/>
    <property type="molecule type" value="Genomic_DNA"/>
</dbReference>
<evidence type="ECO:0000313" key="2">
    <source>
        <dbReference type="Proteomes" id="UP000013085"/>
    </source>
</evidence>
<name>A0A0E2H7C4_9FIRM</name>
<dbReference type="Proteomes" id="UP000013085">
    <property type="component" value="Unassembled WGS sequence"/>
</dbReference>
<comment type="caution">
    <text evidence="1">The sequence shown here is derived from an EMBL/GenBank/DDBJ whole genome shotgun (WGS) entry which is preliminary data.</text>
</comment>
<evidence type="ECO:0000313" key="1">
    <source>
        <dbReference type="EMBL" id="ENZ12398.1"/>
    </source>
</evidence>
<reference evidence="1 2" key="1">
    <citation type="submission" date="2013-01" db="EMBL/GenBank/DDBJ databases">
        <title>The Genome Sequence of Clostridium clostridioforme 90A8.</title>
        <authorList>
            <consortium name="The Broad Institute Genome Sequencing Platform"/>
            <person name="Earl A."/>
            <person name="Ward D."/>
            <person name="Feldgarden M."/>
            <person name="Gevers D."/>
            <person name="Courvalin P."/>
            <person name="Lambert T."/>
            <person name="Walker B."/>
            <person name="Young S.K."/>
            <person name="Zeng Q."/>
            <person name="Gargeya S."/>
            <person name="Fitzgerald M."/>
            <person name="Haas B."/>
            <person name="Abouelleil A."/>
            <person name="Alvarado L."/>
            <person name="Arachchi H.M."/>
            <person name="Berlin A.M."/>
            <person name="Chapman S.B."/>
            <person name="Dewar J."/>
            <person name="Goldberg J."/>
            <person name="Griggs A."/>
            <person name="Gujja S."/>
            <person name="Hansen M."/>
            <person name="Howarth C."/>
            <person name="Imamovic A."/>
            <person name="Larimer J."/>
            <person name="McCowan C."/>
            <person name="Murphy C."/>
            <person name="Neiman D."/>
            <person name="Pearson M."/>
            <person name="Priest M."/>
            <person name="Roberts A."/>
            <person name="Saif S."/>
            <person name="Shea T."/>
            <person name="Sisk P."/>
            <person name="Sykes S."/>
            <person name="Wortman J."/>
            <person name="Nusbaum C."/>
            <person name="Birren B."/>
        </authorList>
    </citation>
    <scope>NUCLEOTIDE SEQUENCE [LARGE SCALE GENOMIC DNA]</scope>
    <source>
        <strain evidence="1 2">90A8</strain>
    </source>
</reference>
<dbReference type="AlphaFoldDB" id="A0A0E2H7C4"/>
<sequence>MKQNPCRYCALSYNRNGSHFPSYEQKCYECDYRKKHENYLKNQRMFERGEKIESFDELGRQLYVFVGSADKATHIEVVKSWQLRIVLNILNEGRFYKAIRKESEESNHGNSIKA</sequence>
<accession>A0A0E2H7C4</accession>
<dbReference type="HOGENOM" id="CLU_2116722_0_0_9"/>
<proteinExistence type="predicted"/>